<dbReference type="AlphaFoldDB" id="A0A7W7D293"/>
<feature type="zinc finger region" description="dksA C4-type" evidence="4">
    <location>
        <begin position="99"/>
        <end position="123"/>
    </location>
</feature>
<dbReference type="InterPro" id="IPR037187">
    <property type="entry name" value="DnaK_N"/>
</dbReference>
<reference evidence="6 7" key="1">
    <citation type="submission" date="2020-08" db="EMBL/GenBank/DDBJ databases">
        <title>Sequencing the genomes of 1000 actinobacteria strains.</title>
        <authorList>
            <person name="Klenk H.-P."/>
        </authorList>
    </citation>
    <scope>NUCLEOTIDE SEQUENCE [LARGE SCALE GENOMIC DNA]</scope>
    <source>
        <strain evidence="6 7">DSM 45784</strain>
    </source>
</reference>
<evidence type="ECO:0000256" key="3">
    <source>
        <dbReference type="ARBA" id="ARBA00022833"/>
    </source>
</evidence>
<dbReference type="PANTHER" id="PTHR33823">
    <property type="entry name" value="RNA POLYMERASE-BINDING TRANSCRIPTION FACTOR DKSA-RELATED"/>
    <property type="match status" value="1"/>
</dbReference>
<keyword evidence="3" id="KW-0862">Zinc</keyword>
<evidence type="ECO:0000256" key="4">
    <source>
        <dbReference type="PROSITE-ProRule" id="PRU00510"/>
    </source>
</evidence>
<evidence type="ECO:0000313" key="7">
    <source>
        <dbReference type="Proteomes" id="UP000542210"/>
    </source>
</evidence>
<evidence type="ECO:0000313" key="6">
    <source>
        <dbReference type="EMBL" id="MBB4698942.1"/>
    </source>
</evidence>
<dbReference type="Proteomes" id="UP000542210">
    <property type="component" value="Unassembled WGS sequence"/>
</dbReference>
<gene>
    <name evidence="6" type="ORF">BJ982_000486</name>
</gene>
<name>A0A7W7D293_9ACTN</name>
<organism evidence="6 7">
    <name type="scientific">Sphaerisporangium siamense</name>
    <dbReference type="NCBI Taxonomy" id="795645"/>
    <lineage>
        <taxon>Bacteria</taxon>
        <taxon>Bacillati</taxon>
        <taxon>Actinomycetota</taxon>
        <taxon>Actinomycetes</taxon>
        <taxon>Streptosporangiales</taxon>
        <taxon>Streptosporangiaceae</taxon>
        <taxon>Sphaerisporangium</taxon>
    </lineage>
</organism>
<dbReference type="InterPro" id="IPR000962">
    <property type="entry name" value="Znf_DskA_TraR"/>
</dbReference>
<keyword evidence="7" id="KW-1185">Reference proteome</keyword>
<comment type="caution">
    <text evidence="6">The sequence shown here is derived from an EMBL/GenBank/DDBJ whole genome shotgun (WGS) entry which is preliminary data.</text>
</comment>
<evidence type="ECO:0000256" key="2">
    <source>
        <dbReference type="ARBA" id="ARBA00022771"/>
    </source>
</evidence>
<accession>A0A7W7D293</accession>
<dbReference type="PANTHER" id="PTHR33823:SF2">
    <property type="entry name" value="RNA POLYMERASE-BINDING TRANSCRIPTION FACTOR DKSA"/>
    <property type="match status" value="1"/>
</dbReference>
<dbReference type="Gene3D" id="1.20.120.910">
    <property type="entry name" value="DksA, coiled-coil domain"/>
    <property type="match status" value="1"/>
</dbReference>
<evidence type="ECO:0000259" key="5">
    <source>
        <dbReference type="Pfam" id="PF01258"/>
    </source>
</evidence>
<dbReference type="SUPFAM" id="SSF109635">
    <property type="entry name" value="DnaK suppressor protein DksA, alpha-hairpin domain"/>
    <property type="match status" value="1"/>
</dbReference>
<dbReference type="EMBL" id="JACHND010000001">
    <property type="protein sequence ID" value="MBB4698942.1"/>
    <property type="molecule type" value="Genomic_DNA"/>
</dbReference>
<dbReference type="GO" id="GO:0008270">
    <property type="term" value="F:zinc ion binding"/>
    <property type="evidence" value="ECO:0007669"/>
    <property type="project" value="UniProtKB-KW"/>
</dbReference>
<keyword evidence="1" id="KW-0479">Metal-binding</keyword>
<dbReference type="InterPro" id="IPR020460">
    <property type="entry name" value="Znf_C4-type_bac"/>
</dbReference>
<dbReference type="Pfam" id="PF01258">
    <property type="entry name" value="zf-dskA_traR"/>
    <property type="match status" value="1"/>
</dbReference>
<keyword evidence="2" id="KW-0863">Zinc-finger</keyword>
<sequence>MMAERPPRALSTEEETALRDLLTAERVSTVTRIEVLTRAWDDIVTSAALVATDDEHDPEGATIAFERAHVQALLDQARSHLDTLDHAVERLRRGAYGLCDRCGNPIPLPRLQARPTATTCVQCAGR</sequence>
<dbReference type="InterPro" id="IPR020458">
    <property type="entry name" value="Znf_DskA_TraR_CS"/>
</dbReference>
<dbReference type="PROSITE" id="PS51128">
    <property type="entry name" value="ZF_DKSA_2"/>
    <property type="match status" value="1"/>
</dbReference>
<proteinExistence type="predicted"/>
<feature type="domain" description="Zinc finger DksA/TraR C4-type" evidence="5">
    <location>
        <begin position="94"/>
        <end position="126"/>
    </location>
</feature>
<protein>
    <submittedName>
        <fullName evidence="6">RNA polymerase-binding protein DksA</fullName>
    </submittedName>
</protein>
<dbReference type="PROSITE" id="PS01102">
    <property type="entry name" value="ZF_DKSA_1"/>
    <property type="match status" value="1"/>
</dbReference>
<evidence type="ECO:0000256" key="1">
    <source>
        <dbReference type="ARBA" id="ARBA00022723"/>
    </source>
</evidence>
<dbReference type="PRINTS" id="PR00618">
    <property type="entry name" value="DKSAZNFINGER"/>
</dbReference>
<dbReference type="SUPFAM" id="SSF57716">
    <property type="entry name" value="Glucocorticoid receptor-like (DNA-binding domain)"/>
    <property type="match status" value="1"/>
</dbReference>